<evidence type="ECO:0000256" key="1">
    <source>
        <dbReference type="RuleBase" id="RU000363"/>
    </source>
</evidence>
<gene>
    <name evidence="2" type="ORF">DS745_23480</name>
</gene>
<dbReference type="PANTHER" id="PTHR45458:SF1">
    <property type="entry name" value="SHORT CHAIN DEHYDROGENASE"/>
    <property type="match status" value="1"/>
</dbReference>
<dbReference type="RefSeq" id="WP_129080631.1">
    <property type="nucleotide sequence ID" value="NZ_QOUX01000047.1"/>
</dbReference>
<dbReference type="PRINTS" id="PR00080">
    <property type="entry name" value="SDRFAMILY"/>
</dbReference>
<dbReference type="Pfam" id="PF00106">
    <property type="entry name" value="adh_short"/>
    <property type="match status" value="1"/>
</dbReference>
<dbReference type="InterPro" id="IPR036291">
    <property type="entry name" value="NAD(P)-bd_dom_sf"/>
</dbReference>
<comment type="caution">
    <text evidence="2">The sequence shown here is derived from an EMBL/GenBank/DDBJ whole genome shotgun (WGS) entry which is preliminary data.</text>
</comment>
<dbReference type="Gene3D" id="3.40.50.720">
    <property type="entry name" value="NAD(P)-binding Rossmann-like Domain"/>
    <property type="match status" value="1"/>
</dbReference>
<comment type="similarity">
    <text evidence="1">Belongs to the short-chain dehydrogenases/reductases (SDR) family.</text>
</comment>
<reference evidence="2 3" key="1">
    <citation type="journal article" date="2019" name="Int. J. Syst. Evol. Microbiol.">
        <title>Anaerobacillus alkaliphilus sp. nov., a novel alkaliphilic and moderately halophilic bacterium.</title>
        <authorList>
            <person name="Borsodi A.K."/>
            <person name="Aszalos J.M."/>
            <person name="Bihari P."/>
            <person name="Nagy I."/>
            <person name="Schumann P."/>
            <person name="Sproer C."/>
            <person name="Kovacs A.L."/>
            <person name="Boka K."/>
            <person name="Dobosy P."/>
            <person name="Ovari M."/>
            <person name="Szili-Kovacs T."/>
            <person name="Toth E."/>
        </authorList>
    </citation>
    <scope>NUCLEOTIDE SEQUENCE [LARGE SCALE GENOMIC DNA]</scope>
    <source>
        <strain evidence="2 3">B16-10</strain>
    </source>
</reference>
<dbReference type="AlphaFoldDB" id="A0A4Q0VND7"/>
<evidence type="ECO:0000313" key="3">
    <source>
        <dbReference type="Proteomes" id="UP000290649"/>
    </source>
</evidence>
<dbReference type="InterPro" id="IPR052184">
    <property type="entry name" value="SDR_enzymes"/>
</dbReference>
<dbReference type="InterPro" id="IPR002347">
    <property type="entry name" value="SDR_fam"/>
</dbReference>
<accession>A0A4Q0VND7</accession>
<dbReference type="PANTHER" id="PTHR45458">
    <property type="entry name" value="SHORT-CHAIN DEHYDROGENASE/REDUCTASE SDR"/>
    <property type="match status" value="1"/>
</dbReference>
<dbReference type="PRINTS" id="PR00081">
    <property type="entry name" value="GDHRDH"/>
</dbReference>
<dbReference type="CDD" id="cd05325">
    <property type="entry name" value="carb_red_sniffer_like_SDR_c"/>
    <property type="match status" value="1"/>
</dbReference>
<evidence type="ECO:0000313" key="2">
    <source>
        <dbReference type="EMBL" id="RXI96663.1"/>
    </source>
</evidence>
<dbReference type="GO" id="GO:0016616">
    <property type="term" value="F:oxidoreductase activity, acting on the CH-OH group of donors, NAD or NADP as acceptor"/>
    <property type="evidence" value="ECO:0007669"/>
    <property type="project" value="TreeGrafter"/>
</dbReference>
<name>A0A4Q0VND7_9BACI</name>
<dbReference type="EMBL" id="QOUX01000047">
    <property type="protein sequence ID" value="RXI96663.1"/>
    <property type="molecule type" value="Genomic_DNA"/>
</dbReference>
<dbReference type="OrthoDB" id="5786478at2"/>
<proteinExistence type="inferred from homology"/>
<dbReference type="Proteomes" id="UP000290649">
    <property type="component" value="Unassembled WGS sequence"/>
</dbReference>
<organism evidence="2 3">
    <name type="scientific">Anaerobacillus alkaliphilus</name>
    <dbReference type="NCBI Taxonomy" id="1548597"/>
    <lineage>
        <taxon>Bacteria</taxon>
        <taxon>Bacillati</taxon>
        <taxon>Bacillota</taxon>
        <taxon>Bacilli</taxon>
        <taxon>Bacillales</taxon>
        <taxon>Bacillaceae</taxon>
        <taxon>Anaerobacillus</taxon>
    </lineage>
</organism>
<keyword evidence="3" id="KW-1185">Reference proteome</keyword>
<sequence>MNILVTGANRGLGLSFIKLGLEKGYQLFAGVRTLDNKTTKALLELKDSYKNQLHILQLDVTDEQSVALAANSLKESGQTLDVIINNAAVLEEREQTVEELDIEACMNSFNINTLGPMRVVKHFLPLLEVGTKQSIVNISSNAASLTHAYSGDYPYGLSKVALNMFSEKISRELKEKNIRVYSIHPGWMKTDMGGEQAHLEPLESAIGIYDIIEQKIDINSVYIDYQGKRMDF</sequence>
<dbReference type="SUPFAM" id="SSF51735">
    <property type="entry name" value="NAD(P)-binding Rossmann-fold domains"/>
    <property type="match status" value="1"/>
</dbReference>
<protein>
    <submittedName>
        <fullName evidence="2">SDR family oxidoreductase</fullName>
    </submittedName>
</protein>